<dbReference type="GO" id="GO:0005524">
    <property type="term" value="F:ATP binding"/>
    <property type="evidence" value="ECO:0007669"/>
    <property type="project" value="UniProtKB-KW"/>
</dbReference>
<keyword evidence="1" id="KW-0547">Nucleotide-binding</keyword>
<accession>A0A165P2A8</accession>
<dbReference type="SUPFAM" id="SSF56112">
    <property type="entry name" value="Protein kinase-like (PK-like)"/>
    <property type="match status" value="1"/>
</dbReference>
<dbReference type="InterPro" id="IPR011009">
    <property type="entry name" value="Kinase-like_dom_sf"/>
</dbReference>
<evidence type="ECO:0000259" key="4">
    <source>
        <dbReference type="PROSITE" id="PS50011"/>
    </source>
</evidence>
<dbReference type="FunFam" id="1.10.510.10:FF:000571">
    <property type="entry name" value="Maternal embryonic leucine zipper kinase"/>
    <property type="match status" value="1"/>
</dbReference>
<reference evidence="5 6" key="1">
    <citation type="journal article" date="2016" name="Mol. Biol. Evol.">
        <title>Comparative Genomics of Early-Diverging Mushroom-Forming Fungi Provides Insights into the Origins of Lignocellulose Decay Capabilities.</title>
        <authorList>
            <person name="Nagy L.G."/>
            <person name="Riley R."/>
            <person name="Tritt A."/>
            <person name="Adam C."/>
            <person name="Daum C."/>
            <person name="Floudas D."/>
            <person name="Sun H."/>
            <person name="Yadav J.S."/>
            <person name="Pangilinan J."/>
            <person name="Larsson K.H."/>
            <person name="Matsuura K."/>
            <person name="Barry K."/>
            <person name="Labutti K."/>
            <person name="Kuo R."/>
            <person name="Ohm R.A."/>
            <person name="Bhattacharya S.S."/>
            <person name="Shirouzu T."/>
            <person name="Yoshinaga Y."/>
            <person name="Martin F.M."/>
            <person name="Grigoriev I.V."/>
            <person name="Hibbett D.S."/>
        </authorList>
    </citation>
    <scope>NUCLEOTIDE SEQUENCE [LARGE SCALE GENOMIC DNA]</scope>
    <source>
        <strain evidence="5 6">L-15889</strain>
    </source>
</reference>
<dbReference type="STRING" id="1314783.A0A165P2A8"/>
<feature type="region of interest" description="Disordered" evidence="3">
    <location>
        <begin position="61"/>
        <end position="119"/>
    </location>
</feature>
<keyword evidence="2" id="KW-0067">ATP-binding</keyword>
<organism evidence="5 6">
    <name type="scientific">Daedalea quercina L-15889</name>
    <dbReference type="NCBI Taxonomy" id="1314783"/>
    <lineage>
        <taxon>Eukaryota</taxon>
        <taxon>Fungi</taxon>
        <taxon>Dikarya</taxon>
        <taxon>Basidiomycota</taxon>
        <taxon>Agaricomycotina</taxon>
        <taxon>Agaricomycetes</taxon>
        <taxon>Polyporales</taxon>
        <taxon>Fomitopsis</taxon>
    </lineage>
</organism>
<sequence length="619" mass="67604">MPSLLPDGLLPQPSSFQKKKNYEIHKILGEGTFGKVMRATWHVPPDEVLVAQYGAAAAVTPQTVPSPTPSVLSTNSTNSAYSASTNGSPSHSPLASPTNGSTSPTGTRPPPSRKSTASSIKSSYLSALGQSSAASTMTVEVALKVIPKKKVKGNESSVWSEMEVLKGLSHPNVVKFYEWFESRTKYYLSFELAIGGELFGRITQRGKFTESDAVGVLKSILSGVKYLHDHDIVHRDLKPENILYRTKEPHSDIVIVDFGIAKHLAQPDEQLTSLAGSFGYVAPEVLNKKGHGKAVDIWSTGIITYVLLCGYSPFRSDDMTELIRETTAARIEFHERYWGNISSEAKDFIRALLNPDPHKRPTAEEALKHKWLTSHSASTEHDLSGLRESFNPRARWKAAINGTIALQRLGTHVSSSSGGWRTKSRSSTVVDSDEEEAEEARSDGAHLVPGENEHVVVTPPGEVRKSHSMDARAWLGAPSPPPARSHVEKREDEADGEAEAKVDQRAEAPHEGKALPHEQDEPAREPLKAQALQDAHEPARGRGSTDSIRRSADSVGGRTSLEDEELAMPGSFYGSAGSRAHRHRSGSHRSHHSHHSHHHRFYADADGLLAGFLRKMHLG</sequence>
<evidence type="ECO:0000313" key="5">
    <source>
        <dbReference type="EMBL" id="KZT67673.1"/>
    </source>
</evidence>
<dbReference type="PROSITE" id="PS00108">
    <property type="entry name" value="PROTEIN_KINASE_ST"/>
    <property type="match status" value="1"/>
</dbReference>
<dbReference type="InterPro" id="IPR000719">
    <property type="entry name" value="Prot_kinase_dom"/>
</dbReference>
<feature type="domain" description="Protein kinase" evidence="4">
    <location>
        <begin position="22"/>
        <end position="372"/>
    </location>
</feature>
<feature type="region of interest" description="Disordered" evidence="3">
    <location>
        <begin position="411"/>
        <end position="598"/>
    </location>
</feature>
<dbReference type="Gene3D" id="1.10.510.10">
    <property type="entry name" value="Transferase(Phosphotransferase) domain 1"/>
    <property type="match status" value="1"/>
</dbReference>
<feature type="compositionally biased region" description="Low complexity" evidence="3">
    <location>
        <begin position="96"/>
        <end position="106"/>
    </location>
</feature>
<proteinExistence type="predicted"/>
<dbReference type="PROSITE" id="PS50011">
    <property type="entry name" value="PROTEIN_KINASE_DOM"/>
    <property type="match status" value="1"/>
</dbReference>
<evidence type="ECO:0000313" key="6">
    <source>
        <dbReference type="Proteomes" id="UP000076727"/>
    </source>
</evidence>
<keyword evidence="5" id="KW-0418">Kinase</keyword>
<dbReference type="Gene3D" id="3.30.200.20">
    <property type="entry name" value="Phosphorylase Kinase, domain 1"/>
    <property type="match status" value="1"/>
</dbReference>
<evidence type="ECO:0000256" key="3">
    <source>
        <dbReference type="SAM" id="MobiDB-lite"/>
    </source>
</evidence>
<evidence type="ECO:0000256" key="1">
    <source>
        <dbReference type="ARBA" id="ARBA00022741"/>
    </source>
</evidence>
<dbReference type="Proteomes" id="UP000076727">
    <property type="component" value="Unassembled WGS sequence"/>
</dbReference>
<feature type="compositionally biased region" description="Basic and acidic residues" evidence="3">
    <location>
        <begin position="485"/>
        <end position="527"/>
    </location>
</feature>
<dbReference type="PANTHER" id="PTHR24347">
    <property type="entry name" value="SERINE/THREONINE-PROTEIN KINASE"/>
    <property type="match status" value="1"/>
</dbReference>
<dbReference type="GO" id="GO:0004672">
    <property type="term" value="F:protein kinase activity"/>
    <property type="evidence" value="ECO:0007669"/>
    <property type="project" value="InterPro"/>
</dbReference>
<name>A0A165P2A8_9APHY</name>
<dbReference type="CDD" id="cd05117">
    <property type="entry name" value="STKc_CAMK"/>
    <property type="match status" value="1"/>
</dbReference>
<evidence type="ECO:0000256" key="2">
    <source>
        <dbReference type="ARBA" id="ARBA00022840"/>
    </source>
</evidence>
<dbReference type="Pfam" id="PF00069">
    <property type="entry name" value="Pkinase"/>
    <property type="match status" value="1"/>
</dbReference>
<gene>
    <name evidence="5" type="ORF">DAEQUDRAFT_728911</name>
</gene>
<dbReference type="OrthoDB" id="40902at2759"/>
<dbReference type="AlphaFoldDB" id="A0A165P2A8"/>
<protein>
    <submittedName>
        <fullName evidence="5">Pkinase-domain-containing protein</fullName>
    </submittedName>
</protein>
<dbReference type="SMART" id="SM00220">
    <property type="entry name" value="S_TKc"/>
    <property type="match status" value="1"/>
</dbReference>
<keyword evidence="6" id="KW-1185">Reference proteome</keyword>
<feature type="compositionally biased region" description="Low complexity" evidence="3">
    <location>
        <begin position="61"/>
        <end position="88"/>
    </location>
</feature>
<dbReference type="EMBL" id="KV429074">
    <property type="protein sequence ID" value="KZT67673.1"/>
    <property type="molecule type" value="Genomic_DNA"/>
</dbReference>
<dbReference type="InterPro" id="IPR008271">
    <property type="entry name" value="Ser/Thr_kinase_AS"/>
</dbReference>
<feature type="compositionally biased region" description="Basic residues" evidence="3">
    <location>
        <begin position="579"/>
        <end position="598"/>
    </location>
</feature>
<keyword evidence="5" id="KW-0808">Transferase</keyword>